<protein>
    <submittedName>
        <fullName evidence="1">Uncharacterized protein</fullName>
    </submittedName>
</protein>
<sequence length="64" mass="6727">MHFADDPIKVVDGIQLQCKLAIDGKKRKPLGQDVGAEPGPMGGGYGVPGARSGPYRISIISSYL</sequence>
<accession>M4EQ79</accession>
<dbReference type="AlphaFoldDB" id="M4EQ79"/>
<proteinExistence type="predicted"/>
<dbReference type="Gramene" id="Bra030950.1">
    <property type="protein sequence ID" value="Bra030950.1-P"/>
    <property type="gene ID" value="Bra030950"/>
</dbReference>
<keyword evidence="2" id="KW-1185">Reference proteome</keyword>
<reference evidence="1 2" key="1">
    <citation type="journal article" date="2011" name="Nat. Genet.">
        <title>The genome of the mesopolyploid crop species Brassica rapa.</title>
        <authorList>
            <consortium name="Brassica rapa Genome Sequencing Project Consortium"/>
            <person name="Wang X."/>
            <person name="Wang H."/>
            <person name="Wang J."/>
            <person name="Sun R."/>
            <person name="Wu J."/>
            <person name="Liu S."/>
            <person name="Bai Y."/>
            <person name="Mun J.H."/>
            <person name="Bancroft I."/>
            <person name="Cheng F."/>
            <person name="Huang S."/>
            <person name="Li X."/>
            <person name="Hua W."/>
            <person name="Wang J."/>
            <person name="Wang X."/>
            <person name="Freeling M."/>
            <person name="Pires J.C."/>
            <person name="Paterson A.H."/>
            <person name="Chalhoub B."/>
            <person name="Wang B."/>
            <person name="Hayward A."/>
            <person name="Sharpe A.G."/>
            <person name="Park B.S."/>
            <person name="Weisshaar B."/>
            <person name="Liu B."/>
            <person name="Li B."/>
            <person name="Liu B."/>
            <person name="Tong C."/>
            <person name="Song C."/>
            <person name="Duran C."/>
            <person name="Peng C."/>
            <person name="Geng C."/>
            <person name="Koh C."/>
            <person name="Lin C."/>
            <person name="Edwards D."/>
            <person name="Mu D."/>
            <person name="Shen D."/>
            <person name="Soumpourou E."/>
            <person name="Li F."/>
            <person name="Fraser F."/>
            <person name="Conant G."/>
            <person name="Lassalle G."/>
            <person name="King G.J."/>
            <person name="Bonnema G."/>
            <person name="Tang H."/>
            <person name="Wang H."/>
            <person name="Belcram H."/>
            <person name="Zhou H."/>
            <person name="Hirakawa H."/>
            <person name="Abe H."/>
            <person name="Guo H."/>
            <person name="Wang H."/>
            <person name="Jin H."/>
            <person name="Parkin I.A."/>
            <person name="Batley J."/>
            <person name="Kim J.S."/>
            <person name="Just J."/>
            <person name="Li J."/>
            <person name="Xu J."/>
            <person name="Deng J."/>
            <person name="Kim J.A."/>
            <person name="Li J."/>
            <person name="Yu J."/>
            <person name="Meng J."/>
            <person name="Wang J."/>
            <person name="Min J."/>
            <person name="Poulain J."/>
            <person name="Wang J."/>
            <person name="Hatakeyama K."/>
            <person name="Wu K."/>
            <person name="Wang L."/>
            <person name="Fang L."/>
            <person name="Trick M."/>
            <person name="Links M.G."/>
            <person name="Zhao M."/>
            <person name="Jin M."/>
            <person name="Ramchiary N."/>
            <person name="Drou N."/>
            <person name="Berkman P.J."/>
            <person name="Cai Q."/>
            <person name="Huang Q."/>
            <person name="Li R."/>
            <person name="Tabata S."/>
            <person name="Cheng S."/>
            <person name="Zhang S."/>
            <person name="Zhang S."/>
            <person name="Huang S."/>
            <person name="Sato S."/>
            <person name="Sun S."/>
            <person name="Kwon S.J."/>
            <person name="Choi S.R."/>
            <person name="Lee T.H."/>
            <person name="Fan W."/>
            <person name="Zhao X."/>
            <person name="Tan X."/>
            <person name="Xu X."/>
            <person name="Wang Y."/>
            <person name="Qiu Y."/>
            <person name="Yin Y."/>
            <person name="Li Y."/>
            <person name="Du Y."/>
            <person name="Liao Y."/>
            <person name="Lim Y."/>
            <person name="Narusaka Y."/>
            <person name="Wang Y."/>
            <person name="Wang Z."/>
            <person name="Li Z."/>
            <person name="Wang Z."/>
            <person name="Xiong Z."/>
            <person name="Zhang Z."/>
        </authorList>
    </citation>
    <scope>NUCLEOTIDE SEQUENCE [LARGE SCALE GENOMIC DNA]</scope>
    <source>
        <strain evidence="1 2">cv. Chiifu-401-42</strain>
    </source>
</reference>
<dbReference type="Proteomes" id="UP000011750">
    <property type="component" value="Chromosome A08"/>
</dbReference>
<name>M4EQ79_BRACM</name>
<organism evidence="1 2">
    <name type="scientific">Brassica campestris</name>
    <name type="common">Field mustard</name>
    <dbReference type="NCBI Taxonomy" id="3711"/>
    <lineage>
        <taxon>Eukaryota</taxon>
        <taxon>Viridiplantae</taxon>
        <taxon>Streptophyta</taxon>
        <taxon>Embryophyta</taxon>
        <taxon>Tracheophyta</taxon>
        <taxon>Spermatophyta</taxon>
        <taxon>Magnoliopsida</taxon>
        <taxon>eudicotyledons</taxon>
        <taxon>Gunneridae</taxon>
        <taxon>Pentapetalae</taxon>
        <taxon>rosids</taxon>
        <taxon>malvids</taxon>
        <taxon>Brassicales</taxon>
        <taxon>Brassicaceae</taxon>
        <taxon>Brassiceae</taxon>
        <taxon>Brassica</taxon>
    </lineage>
</organism>
<evidence type="ECO:0000313" key="2">
    <source>
        <dbReference type="Proteomes" id="UP000011750"/>
    </source>
</evidence>
<dbReference type="HOGENOM" id="CLU_2870763_0_0_1"/>
<evidence type="ECO:0000313" key="1">
    <source>
        <dbReference type="EnsemblPlants" id="Bra030950.1-P"/>
    </source>
</evidence>
<dbReference type="EnsemblPlants" id="Bra030950.1">
    <property type="protein sequence ID" value="Bra030950.1-P"/>
    <property type="gene ID" value="Bra030950"/>
</dbReference>
<reference evidence="1" key="3">
    <citation type="submission" date="2023-03" db="UniProtKB">
        <authorList>
            <consortium name="EnsemblPlants"/>
        </authorList>
    </citation>
    <scope>IDENTIFICATION</scope>
    <source>
        <strain evidence="1">cv. Chiifu-401-42</strain>
    </source>
</reference>
<dbReference type="InParanoid" id="M4EQ79"/>
<reference evidence="1 2" key="2">
    <citation type="journal article" date="2018" name="Hortic Res">
        <title>Improved Brassica rapa reference genome by single-molecule sequencing and chromosome conformation capture technologies.</title>
        <authorList>
            <person name="Zhang L."/>
            <person name="Cai X."/>
            <person name="Wu J."/>
            <person name="Liu M."/>
            <person name="Grob S."/>
            <person name="Cheng F."/>
            <person name="Liang J."/>
            <person name="Cai C."/>
            <person name="Liu Z."/>
            <person name="Liu B."/>
            <person name="Wang F."/>
            <person name="Li S."/>
            <person name="Liu F."/>
            <person name="Li X."/>
            <person name="Cheng L."/>
            <person name="Yang W."/>
            <person name="Li M.H."/>
            <person name="Grossniklaus U."/>
            <person name="Zheng H."/>
            <person name="Wang X."/>
        </authorList>
    </citation>
    <scope>NUCLEOTIDE SEQUENCE [LARGE SCALE GENOMIC DNA]</scope>
    <source>
        <strain evidence="1 2">cv. Chiifu-401-42</strain>
    </source>
</reference>